<dbReference type="EMBL" id="GBRH01180670">
    <property type="protein sequence ID" value="JAE17226.1"/>
    <property type="molecule type" value="Transcribed_RNA"/>
</dbReference>
<proteinExistence type="predicted"/>
<accession>A0A0A9G3V0</accession>
<sequence>MTRVGCHYHLSLAFARYVCGSYEMIFLLQPTLNSLFGFFNQRFINLLDSFDSYLLPLS</sequence>
<dbReference type="AlphaFoldDB" id="A0A0A9G3V0"/>
<reference evidence="1" key="1">
    <citation type="submission" date="2014-09" db="EMBL/GenBank/DDBJ databases">
        <authorList>
            <person name="Magalhaes I.L.F."/>
            <person name="Oliveira U."/>
            <person name="Santos F.R."/>
            <person name="Vidigal T.H.D.A."/>
            <person name="Brescovit A.D."/>
            <person name="Santos A.J."/>
        </authorList>
    </citation>
    <scope>NUCLEOTIDE SEQUENCE</scope>
    <source>
        <tissue evidence="1">Shoot tissue taken approximately 20 cm above the soil surface</tissue>
    </source>
</reference>
<reference evidence="1" key="2">
    <citation type="journal article" date="2015" name="Data Brief">
        <title>Shoot transcriptome of the giant reed, Arundo donax.</title>
        <authorList>
            <person name="Barrero R.A."/>
            <person name="Guerrero F.D."/>
            <person name="Moolhuijzen P."/>
            <person name="Goolsby J.A."/>
            <person name="Tidwell J."/>
            <person name="Bellgard S.E."/>
            <person name="Bellgard M.I."/>
        </authorList>
    </citation>
    <scope>NUCLEOTIDE SEQUENCE</scope>
    <source>
        <tissue evidence="1">Shoot tissue taken approximately 20 cm above the soil surface</tissue>
    </source>
</reference>
<name>A0A0A9G3V0_ARUDO</name>
<evidence type="ECO:0000313" key="1">
    <source>
        <dbReference type="EMBL" id="JAE17226.1"/>
    </source>
</evidence>
<organism evidence="1">
    <name type="scientific">Arundo donax</name>
    <name type="common">Giant reed</name>
    <name type="synonym">Donax arundinaceus</name>
    <dbReference type="NCBI Taxonomy" id="35708"/>
    <lineage>
        <taxon>Eukaryota</taxon>
        <taxon>Viridiplantae</taxon>
        <taxon>Streptophyta</taxon>
        <taxon>Embryophyta</taxon>
        <taxon>Tracheophyta</taxon>
        <taxon>Spermatophyta</taxon>
        <taxon>Magnoliopsida</taxon>
        <taxon>Liliopsida</taxon>
        <taxon>Poales</taxon>
        <taxon>Poaceae</taxon>
        <taxon>PACMAD clade</taxon>
        <taxon>Arundinoideae</taxon>
        <taxon>Arundineae</taxon>
        <taxon>Arundo</taxon>
    </lineage>
</organism>
<protein>
    <submittedName>
        <fullName evidence="1">Uncharacterized protein</fullName>
    </submittedName>
</protein>